<dbReference type="HOGENOM" id="CLU_147306_0_0_10"/>
<dbReference type="PROSITE" id="PS50937">
    <property type="entry name" value="HTH_MERR_2"/>
    <property type="match status" value="1"/>
</dbReference>
<keyword evidence="4" id="KW-1185">Reference proteome</keyword>
<evidence type="ECO:0000313" key="3">
    <source>
        <dbReference type="EMBL" id="AFN74266.1"/>
    </source>
</evidence>
<dbReference type="PATRIC" id="fig|1191523.3.peg.1085"/>
<sequence>MDEPKYTISMAAKLSGISVHTLRMYEREGLIIPFKKSSNQRLYTDRDIERIGCIRSTINEDKINIEGIRRVLALIPCWAIVKCSEKDRKECAAYSGHTKPCWMINHKDNYCSGRDCRQCEVYKSYGNCASIKNKLKELLK</sequence>
<dbReference type="PANTHER" id="PTHR30204">
    <property type="entry name" value="REDOX-CYCLING DRUG-SENSING TRANSCRIPTIONAL ACTIVATOR SOXR"/>
    <property type="match status" value="1"/>
</dbReference>
<protein>
    <submittedName>
        <fullName evidence="3">MerR family transcriptional regulator</fullName>
    </submittedName>
</protein>
<dbReference type="InterPro" id="IPR009061">
    <property type="entry name" value="DNA-bd_dom_put_sf"/>
</dbReference>
<gene>
    <name evidence="3" type="ordered locus">MROS_1026</name>
</gene>
<dbReference type="PANTHER" id="PTHR30204:SF58">
    <property type="entry name" value="HTH-TYPE TRANSCRIPTIONAL REGULATOR YFMP"/>
    <property type="match status" value="1"/>
</dbReference>
<organism evidence="3 4">
    <name type="scientific">Melioribacter roseus (strain DSM 23840 / JCM 17771 / VKM B-2668 / P3M-2)</name>
    <dbReference type="NCBI Taxonomy" id="1191523"/>
    <lineage>
        <taxon>Bacteria</taxon>
        <taxon>Pseudomonadati</taxon>
        <taxon>Ignavibacteriota</taxon>
        <taxon>Ignavibacteria</taxon>
        <taxon>Ignavibacteriales</taxon>
        <taxon>Melioribacteraceae</taxon>
        <taxon>Melioribacter</taxon>
    </lineage>
</organism>
<dbReference type="eggNOG" id="COG0789">
    <property type="taxonomic scope" value="Bacteria"/>
</dbReference>
<evidence type="ECO:0000256" key="1">
    <source>
        <dbReference type="ARBA" id="ARBA00023125"/>
    </source>
</evidence>
<proteinExistence type="predicted"/>
<dbReference type="RefSeq" id="WP_014855702.1">
    <property type="nucleotide sequence ID" value="NC_018178.1"/>
</dbReference>
<dbReference type="InterPro" id="IPR047057">
    <property type="entry name" value="MerR_fam"/>
</dbReference>
<accession>I7A2V5</accession>
<dbReference type="GO" id="GO:0003700">
    <property type="term" value="F:DNA-binding transcription factor activity"/>
    <property type="evidence" value="ECO:0007669"/>
    <property type="project" value="InterPro"/>
</dbReference>
<dbReference type="SMART" id="SM00422">
    <property type="entry name" value="HTH_MERR"/>
    <property type="match status" value="1"/>
</dbReference>
<dbReference type="PROSITE" id="PS00552">
    <property type="entry name" value="HTH_MERR_1"/>
    <property type="match status" value="1"/>
</dbReference>
<dbReference type="Pfam" id="PF13411">
    <property type="entry name" value="MerR_1"/>
    <property type="match status" value="1"/>
</dbReference>
<dbReference type="PRINTS" id="PR00040">
    <property type="entry name" value="HTHMERR"/>
</dbReference>
<dbReference type="OrthoDB" id="9791488at2"/>
<dbReference type="SUPFAM" id="SSF46955">
    <property type="entry name" value="Putative DNA-binding domain"/>
    <property type="match status" value="1"/>
</dbReference>
<reference evidence="3 4" key="1">
    <citation type="journal article" date="2013" name="PLoS ONE">
        <title>Genomic analysis of Melioribacter roseus, facultatively anaerobic organotrophic bacterium representing a novel deep lineage within Bacteriodetes/Chlorobi group.</title>
        <authorList>
            <person name="Kadnikov V.V."/>
            <person name="Mardanov A.V."/>
            <person name="Podosokorskaya O.A."/>
            <person name="Gavrilov S.N."/>
            <person name="Kublanov I.V."/>
            <person name="Beletsky A.V."/>
            <person name="Bonch-Osmolovskaya E.A."/>
            <person name="Ravin N.V."/>
        </authorList>
    </citation>
    <scope>NUCLEOTIDE SEQUENCE [LARGE SCALE GENOMIC DNA]</scope>
    <source>
        <strain evidence="4">JCM 17771 / P3M-2</strain>
    </source>
</reference>
<dbReference type="KEGG" id="mro:MROS_1026"/>
<dbReference type="GO" id="GO:0003677">
    <property type="term" value="F:DNA binding"/>
    <property type="evidence" value="ECO:0007669"/>
    <property type="project" value="UniProtKB-KW"/>
</dbReference>
<evidence type="ECO:0000313" key="4">
    <source>
        <dbReference type="Proteomes" id="UP000009011"/>
    </source>
</evidence>
<dbReference type="AlphaFoldDB" id="I7A2V5"/>
<dbReference type="EMBL" id="CP003557">
    <property type="protein sequence ID" value="AFN74266.1"/>
    <property type="molecule type" value="Genomic_DNA"/>
</dbReference>
<dbReference type="STRING" id="1191523.MROS_1026"/>
<dbReference type="Gene3D" id="1.10.1660.10">
    <property type="match status" value="1"/>
</dbReference>
<dbReference type="Proteomes" id="UP000009011">
    <property type="component" value="Chromosome"/>
</dbReference>
<name>I7A2V5_MELRP</name>
<evidence type="ECO:0000259" key="2">
    <source>
        <dbReference type="PROSITE" id="PS50937"/>
    </source>
</evidence>
<feature type="domain" description="HTH merR-type" evidence="2">
    <location>
        <begin position="5"/>
        <end position="74"/>
    </location>
</feature>
<keyword evidence="1" id="KW-0238">DNA-binding</keyword>
<dbReference type="InterPro" id="IPR000551">
    <property type="entry name" value="MerR-type_HTH_dom"/>
</dbReference>